<evidence type="ECO:0000256" key="3">
    <source>
        <dbReference type="ARBA" id="ARBA00008198"/>
    </source>
</evidence>
<evidence type="ECO:0000256" key="2">
    <source>
        <dbReference type="ARBA" id="ARBA00004141"/>
    </source>
</evidence>
<geneLocation type="chloroplast" evidence="10"/>
<keyword evidence="7 9" id="KW-1133">Transmembrane helix</keyword>
<comment type="function">
    <text evidence="1 9">Seems to be required for the assembly of the photosystem I complex.</text>
</comment>
<evidence type="ECO:0000256" key="6">
    <source>
        <dbReference type="ARBA" id="ARBA00022692"/>
    </source>
</evidence>
<sequence>MSNTRVDKILGSRRFSNYWWASTILIGSLGFLIVGISSYFKYTFISLIKNENILFLPQGIIMTFYGTIGILISLFLWYTIILNIGSGYNEFNNDKGTITIFRLGFPGKNRILRLNYKISEISCIKLVIEEGFSTKREIYLKMKDKREIPLTKVGQPLALSEIEEKAINIATFLGVNVEGIEKI</sequence>
<evidence type="ECO:0000256" key="1">
    <source>
        <dbReference type="ARBA" id="ARBA00002862"/>
    </source>
</evidence>
<dbReference type="GO" id="GO:0015979">
    <property type="term" value="P:photosynthesis"/>
    <property type="evidence" value="ECO:0007669"/>
    <property type="project" value="UniProtKB-UniRule"/>
</dbReference>
<evidence type="ECO:0000256" key="8">
    <source>
        <dbReference type="ARBA" id="ARBA00023136"/>
    </source>
</evidence>
<proteinExistence type="inferred from homology"/>
<dbReference type="RefSeq" id="YP_009332729.1">
    <property type="nucleotide sequence ID" value="NC_032396.1"/>
</dbReference>
<evidence type="ECO:0000256" key="9">
    <source>
        <dbReference type="HAMAP-Rule" id="MF_00437"/>
    </source>
</evidence>
<dbReference type="GO" id="GO:0009522">
    <property type="term" value="C:photosystem I"/>
    <property type="evidence" value="ECO:0007669"/>
    <property type="project" value="InterPro"/>
</dbReference>
<keyword evidence="5 9" id="KW-0602">Photosynthesis</keyword>
<evidence type="ECO:0000256" key="4">
    <source>
        <dbReference type="ARBA" id="ARBA00015395"/>
    </source>
</evidence>
<evidence type="ECO:0000313" key="10">
    <source>
        <dbReference type="EMBL" id="AHZ94741.1"/>
    </source>
</evidence>
<dbReference type="InterPro" id="IPR003359">
    <property type="entry name" value="PSI_Ycf4_assembly"/>
</dbReference>
<dbReference type="NCBIfam" id="NF002712">
    <property type="entry name" value="PRK02542.1"/>
    <property type="match status" value="1"/>
</dbReference>
<keyword evidence="6 9" id="KW-0812">Transmembrane</keyword>
<comment type="similarity">
    <text evidence="3 9">Belongs to the Ycf4 family.</text>
</comment>
<keyword evidence="10" id="KW-0934">Plastid</keyword>
<dbReference type="EMBL" id="KJ513670">
    <property type="protein sequence ID" value="AHZ94741.1"/>
    <property type="molecule type" value="Genomic_DNA"/>
</dbReference>
<dbReference type="AlphaFoldDB" id="A0A1N7T4H2"/>
<reference evidence="10" key="1">
    <citation type="submission" date="2014-03" db="EMBL/GenBank/DDBJ databases">
        <title>Molecular Investigation of Pacific North American Membranoptera.</title>
        <authorList>
            <person name="Hughey J.R."/>
            <person name="Hommersand M.H."/>
            <person name="Miller K.A."/>
            <person name="Fuller T."/>
            <person name="Lin S.-M."/>
        </authorList>
    </citation>
    <scope>NUCLEOTIDE SEQUENCE</scope>
</reference>
<feature type="transmembrane region" description="Helical" evidence="9">
    <location>
        <begin position="60"/>
        <end position="81"/>
    </location>
</feature>
<feature type="transmembrane region" description="Helical" evidence="9">
    <location>
        <begin position="18"/>
        <end position="40"/>
    </location>
</feature>
<dbReference type="GeneID" id="30689888"/>
<organism evidence="10">
    <name type="scientific">Membranoptera weeksiae</name>
    <dbReference type="NCBI Taxonomy" id="158720"/>
    <lineage>
        <taxon>Eukaryota</taxon>
        <taxon>Rhodophyta</taxon>
        <taxon>Florideophyceae</taxon>
        <taxon>Rhodymeniophycidae</taxon>
        <taxon>Ceramiales</taxon>
        <taxon>Delesseriaceae</taxon>
        <taxon>Membranoptera</taxon>
    </lineage>
</organism>
<name>A0A1N7T4H2_9FLOR</name>
<evidence type="ECO:0000256" key="7">
    <source>
        <dbReference type="ARBA" id="ARBA00022989"/>
    </source>
</evidence>
<dbReference type="HAMAP" id="MF_00437">
    <property type="entry name" value="Ycf4"/>
    <property type="match status" value="1"/>
</dbReference>
<dbReference type="GO" id="GO:0009535">
    <property type="term" value="C:chloroplast thylakoid membrane"/>
    <property type="evidence" value="ECO:0007669"/>
    <property type="project" value="UniProtKB-SubCell"/>
</dbReference>
<accession>A0A1N7T4H2</accession>
<comment type="subcellular location">
    <subcellularLocation>
        <location evidence="2">Membrane</location>
        <topology evidence="2">Multi-pass membrane protein</topology>
    </subcellularLocation>
    <subcellularLocation>
        <location evidence="9">Plastid</location>
        <location evidence="9">Chloroplast thylakoid membrane</location>
        <topology evidence="9">Multi-pass membrane protein</topology>
    </subcellularLocation>
</comment>
<gene>
    <name evidence="9 10" type="primary">ycf4</name>
</gene>
<keyword evidence="9" id="KW-0793">Thylakoid</keyword>
<keyword evidence="8 9" id="KW-0472">Membrane</keyword>
<dbReference type="Pfam" id="PF02392">
    <property type="entry name" value="Ycf4"/>
    <property type="match status" value="1"/>
</dbReference>
<protein>
    <recommendedName>
        <fullName evidence="4 9">Photosystem I assembly protein Ycf4</fullName>
    </recommendedName>
</protein>
<keyword evidence="10" id="KW-0150">Chloroplast</keyword>
<evidence type="ECO:0000256" key="5">
    <source>
        <dbReference type="ARBA" id="ARBA00022531"/>
    </source>
</evidence>